<name>A0ACB6Z8S2_THEGA</name>
<reference evidence="1" key="1">
    <citation type="submission" date="2019-10" db="EMBL/GenBank/DDBJ databases">
        <authorList>
            <consortium name="DOE Joint Genome Institute"/>
            <person name="Kuo A."/>
            <person name="Miyauchi S."/>
            <person name="Kiss E."/>
            <person name="Drula E."/>
            <person name="Kohler A."/>
            <person name="Sanchez-Garcia M."/>
            <person name="Andreopoulos B."/>
            <person name="Barry K.W."/>
            <person name="Bonito G."/>
            <person name="Buee M."/>
            <person name="Carver A."/>
            <person name="Chen C."/>
            <person name="Cichocki N."/>
            <person name="Clum A."/>
            <person name="Culley D."/>
            <person name="Crous P.W."/>
            <person name="Fauchery L."/>
            <person name="Girlanda M."/>
            <person name="Hayes R."/>
            <person name="Keri Z."/>
            <person name="Labutti K."/>
            <person name="Lipzen A."/>
            <person name="Lombard V."/>
            <person name="Magnuson J."/>
            <person name="Maillard F."/>
            <person name="Morin E."/>
            <person name="Murat C."/>
            <person name="Nolan M."/>
            <person name="Ohm R."/>
            <person name="Pangilinan J."/>
            <person name="Pereira M."/>
            <person name="Perotto S."/>
            <person name="Peter M."/>
            <person name="Riley R."/>
            <person name="Sitrit Y."/>
            <person name="Stielow B."/>
            <person name="Szollosi G."/>
            <person name="Zifcakova L."/>
            <person name="Stursova M."/>
            <person name="Spatafora J.W."/>
            <person name="Tedersoo L."/>
            <person name="Vaario L.-M."/>
            <person name="Yamada A."/>
            <person name="Yan M."/>
            <person name="Wang P."/>
            <person name="Xu J."/>
            <person name="Bruns T."/>
            <person name="Baldrian P."/>
            <person name="Vilgalys R."/>
            <person name="Henrissat B."/>
            <person name="Grigoriev I.V."/>
            <person name="Hibbett D."/>
            <person name="Nagy L.G."/>
            <person name="Martin F.M."/>
        </authorList>
    </citation>
    <scope>NUCLEOTIDE SEQUENCE</scope>
    <source>
        <strain evidence="1">P2</strain>
    </source>
</reference>
<keyword evidence="2" id="KW-1185">Reference proteome</keyword>
<comment type="caution">
    <text evidence="1">The sequence shown here is derived from an EMBL/GenBank/DDBJ whole genome shotgun (WGS) entry which is preliminary data.</text>
</comment>
<dbReference type="EMBL" id="MU118070">
    <property type="protein sequence ID" value="KAF9646003.1"/>
    <property type="molecule type" value="Genomic_DNA"/>
</dbReference>
<evidence type="ECO:0000313" key="2">
    <source>
        <dbReference type="Proteomes" id="UP000886501"/>
    </source>
</evidence>
<gene>
    <name evidence="1" type="ORF">BDM02DRAFT_3119313</name>
</gene>
<proteinExistence type="predicted"/>
<evidence type="ECO:0000313" key="1">
    <source>
        <dbReference type="EMBL" id="KAF9646003.1"/>
    </source>
</evidence>
<accession>A0ACB6Z8S2</accession>
<organism evidence="1 2">
    <name type="scientific">Thelephora ganbajun</name>
    <name type="common">Ganba fungus</name>
    <dbReference type="NCBI Taxonomy" id="370292"/>
    <lineage>
        <taxon>Eukaryota</taxon>
        <taxon>Fungi</taxon>
        <taxon>Dikarya</taxon>
        <taxon>Basidiomycota</taxon>
        <taxon>Agaricomycotina</taxon>
        <taxon>Agaricomycetes</taxon>
        <taxon>Thelephorales</taxon>
        <taxon>Thelephoraceae</taxon>
        <taxon>Thelephora</taxon>
    </lineage>
</organism>
<protein>
    <submittedName>
        <fullName evidence="1">Uncharacterized protein</fullName>
    </submittedName>
</protein>
<sequence length="76" mass="8368">MSGFVATQLCAGGPTSGKTLAHYTNLPLPWTPSQFTTPRLVSHARIQYPEYDFETTIDLILSACSLFRNVLLGTIH</sequence>
<reference evidence="1" key="2">
    <citation type="journal article" date="2020" name="Nat. Commun.">
        <title>Large-scale genome sequencing of mycorrhizal fungi provides insights into the early evolution of symbiotic traits.</title>
        <authorList>
            <person name="Miyauchi S."/>
            <person name="Kiss E."/>
            <person name="Kuo A."/>
            <person name="Drula E."/>
            <person name="Kohler A."/>
            <person name="Sanchez-Garcia M."/>
            <person name="Morin E."/>
            <person name="Andreopoulos B."/>
            <person name="Barry K.W."/>
            <person name="Bonito G."/>
            <person name="Buee M."/>
            <person name="Carver A."/>
            <person name="Chen C."/>
            <person name="Cichocki N."/>
            <person name="Clum A."/>
            <person name="Culley D."/>
            <person name="Crous P.W."/>
            <person name="Fauchery L."/>
            <person name="Girlanda M."/>
            <person name="Hayes R.D."/>
            <person name="Keri Z."/>
            <person name="LaButti K."/>
            <person name="Lipzen A."/>
            <person name="Lombard V."/>
            <person name="Magnuson J."/>
            <person name="Maillard F."/>
            <person name="Murat C."/>
            <person name="Nolan M."/>
            <person name="Ohm R.A."/>
            <person name="Pangilinan J."/>
            <person name="Pereira M.F."/>
            <person name="Perotto S."/>
            <person name="Peter M."/>
            <person name="Pfister S."/>
            <person name="Riley R."/>
            <person name="Sitrit Y."/>
            <person name="Stielow J.B."/>
            <person name="Szollosi G."/>
            <person name="Zifcakova L."/>
            <person name="Stursova M."/>
            <person name="Spatafora J.W."/>
            <person name="Tedersoo L."/>
            <person name="Vaario L.M."/>
            <person name="Yamada A."/>
            <person name="Yan M."/>
            <person name="Wang P."/>
            <person name="Xu J."/>
            <person name="Bruns T."/>
            <person name="Baldrian P."/>
            <person name="Vilgalys R."/>
            <person name="Dunand C."/>
            <person name="Henrissat B."/>
            <person name="Grigoriev I.V."/>
            <person name="Hibbett D."/>
            <person name="Nagy L.G."/>
            <person name="Martin F.M."/>
        </authorList>
    </citation>
    <scope>NUCLEOTIDE SEQUENCE</scope>
    <source>
        <strain evidence="1">P2</strain>
    </source>
</reference>
<dbReference type="Proteomes" id="UP000886501">
    <property type="component" value="Unassembled WGS sequence"/>
</dbReference>